<organism evidence="1">
    <name type="scientific">Erythrolobus australicus</name>
    <dbReference type="NCBI Taxonomy" id="1077150"/>
    <lineage>
        <taxon>Eukaryota</taxon>
        <taxon>Rhodophyta</taxon>
        <taxon>Bangiophyceae</taxon>
        <taxon>Porphyridiales</taxon>
        <taxon>Porphyridiaceae</taxon>
        <taxon>Erythrolobus</taxon>
    </lineage>
</organism>
<dbReference type="AlphaFoldDB" id="A0A7S1XG89"/>
<proteinExistence type="predicted"/>
<name>A0A7S1XG89_9RHOD</name>
<protein>
    <submittedName>
        <fullName evidence="1">Uncharacterized protein</fullName>
    </submittedName>
</protein>
<dbReference type="EMBL" id="HBGI01000517">
    <property type="protein sequence ID" value="CAD9238586.1"/>
    <property type="molecule type" value="Transcribed_RNA"/>
</dbReference>
<gene>
    <name evidence="1" type="ORF">EAUS1353_LOCUS315</name>
</gene>
<reference evidence="1" key="1">
    <citation type="submission" date="2021-01" db="EMBL/GenBank/DDBJ databases">
        <authorList>
            <person name="Corre E."/>
            <person name="Pelletier E."/>
            <person name="Niang G."/>
            <person name="Scheremetjew M."/>
            <person name="Finn R."/>
            <person name="Kale V."/>
            <person name="Holt S."/>
            <person name="Cochrane G."/>
            <person name="Meng A."/>
            <person name="Brown T."/>
            <person name="Cohen L."/>
        </authorList>
    </citation>
    <scope>NUCLEOTIDE SEQUENCE</scope>
    <source>
        <strain evidence="1">CCMP3124</strain>
    </source>
</reference>
<dbReference type="Gene3D" id="1.25.40.480">
    <property type="match status" value="1"/>
</dbReference>
<accession>A0A7S1XG89</accession>
<sequence length="448" mass="49235">MRELLRLPRQALMAQSRVELSRGADVSLRWLEWLAPRLRILPPAQQRAVAAVVRSNAHLFPAPALSRWVARIVLSETRAVKRRADALALRSLINTVRLEQARLVVSGACRVVQDLSGKGRATEASKLSEHHVETSKSLELSRENKQMDHASALATDRVCSWFRSTVLTNSGWEALSNDVLSRIARSAEPAKMLCHAVNQSNVFAAQQPPEIRLRRQQAIGKFVITLLSQSEMLREVVVRAMIEELLVPELCAAETMLPREFFGAIEAVAATSSPLLAHCVFQRSHHKNGEFHSLDFGCISAESVALARAEVLERVAHLCIKNAQSARFLVCGERSWLAGQTRWTEHVIRILISVLTAVNPQESSNEASSDHASKHALTELLGTIAAHMASHALDTQGSLRFAKLGLTMATRFRVVVTSDAQVLSSLRLAMANSTSFLAASVLAQLPST</sequence>
<evidence type="ECO:0000313" key="1">
    <source>
        <dbReference type="EMBL" id="CAD9238586.1"/>
    </source>
</evidence>